<feature type="compositionally biased region" description="Low complexity" evidence="1">
    <location>
        <begin position="488"/>
        <end position="500"/>
    </location>
</feature>
<feature type="region of interest" description="Disordered" evidence="1">
    <location>
        <begin position="1334"/>
        <end position="1418"/>
    </location>
</feature>
<feature type="compositionally biased region" description="Polar residues" evidence="1">
    <location>
        <begin position="1342"/>
        <end position="1370"/>
    </location>
</feature>
<feature type="compositionally biased region" description="Low complexity" evidence="1">
    <location>
        <begin position="291"/>
        <end position="316"/>
    </location>
</feature>
<feature type="compositionally biased region" description="Basic and acidic residues" evidence="1">
    <location>
        <begin position="912"/>
        <end position="921"/>
    </location>
</feature>
<sequence length="1455" mass="156297">MSGAVKRRGAAPTAPTGAPPPDDVSGRHGKKGVASNGSAAPSHSLTYPAEVSDDVNMNEVDGLVTLNVTLPNGQQTDINVDFNTPMLDLLVCLAGKSKLSPSGLALQLVSEDTGKPMAYKPNQTIGSLGGRLVRLVSKDELSGKNKAKNTKKGQQPFEMTHRFTMNLPRGQKAVVRVSPLTVLGELVTSVCQDKGLDLRRHVLQIPGQPGVPVDLRATIQQVGVHEMNLITVPLQERNHTQSMPDLSKPPPKDTPFPTYMPGAGEQKKKRGFLSFLKKDKKFKPAEAQYNMETSSTTSHMMSSAQSRRTSTPPSQRRGSDVASDTLRPKSMFVTSQPTPEELAINRSSAAAAPPPTAPVAQPQIPTKKKRRAPAPPVPTSAQQNQNHPPQLPPPASSAVDETASNNSSNAAQATNTTQAMHNSKSLNVASAPVSAREEAGNVASSQQVSRAEMLSRLHSRNSSDSSGYHELTLSGCESPEAMHHLTTKSKTSIDTTSIESADNANGDSGIHESPIRVSPIEEVQEKADSPAPQPSVPSHSSSSLPAAAEFGSTDTLLSKKRRKAPAPPAPAPVPTPPAPSVSAAITVEDSHLVSAATATANADEVIDVAIHTSNSVQAHSANTRVPLEMPVEVSMEPSPSSTSTQEVSHTPVADEISQPLESQNAAQDIGDSRLSDYDDEDADEENAFDINDILEGIVFDEEPKSMELRVAPQQGYDEEEGQDSRAMMMMETASVCSENLEQVYVTSRSERPCAFIPPPPPTEPPPPEEPVVDIASLASVDLPAPVLVDKETEVNDDNTSLAPSSAKSSPGAPRKRTDSFSSLGSIDTIEGLSLDFQMAIRLGEEAISSSPRNNPEVASGYKNEMALFVERMSKMAVETPEDGDGQLDESVSSLSLLGSDTNSDTGSVIQHIRSDSRDSRSGSEAGSLSRKDGKQIAAGATASGLRSSNSRQPETVPEMTGDFAVSEEITVPVDTVPPPPEFGDAGEDKTNESVEDEEEFFTETIEEIIIPMGPNGFDFSAAKKIPDVDTPKEHGPESPRERKTSTGVFRAEPVAVAPVSAVKTKSSAPEIKPKPTGLKPKEQLPKEKEEFVLTTEDLSSVTFLPPRPKVAKVPVETQPSTHVSTTSLVMEKHRSAATPSSHRYSEEPEYGNVKQHVSHISFKPKTEAENDSVLEEKPITLLNMPRMRPSPREENVTSFSDDSRSDSSSDPFTSRSAPRLLVNSLSSSQNSDRKSSINDMEDGSYKPVQNGQGSPTVDRNRRGSKTSSHSLDAVEQEEAFQAEYQTLQSQLDMWQEQLARNQTLLASQDVGPDVQTGHLKQLTEQMAMQQKMMQQLQNSMQALQEQKGQSNGHQENGSLASKPTANSIESKVQPIVSASTPPPPPPPPPPPSVQQEKPKIVKATTVAPKPKSKSRFEPVLDPREELMIAIRGFHGREGLRPVPVTKAKWVHSNRL</sequence>
<evidence type="ECO:0000313" key="3">
    <source>
        <dbReference type="RefSeq" id="XP_005109505.2"/>
    </source>
</evidence>
<feature type="compositionally biased region" description="Low complexity" evidence="1">
    <location>
        <begin position="632"/>
        <end position="648"/>
    </location>
</feature>
<proteinExistence type="predicted"/>
<evidence type="ECO:0000313" key="2">
    <source>
        <dbReference type="Proteomes" id="UP000694888"/>
    </source>
</evidence>
<dbReference type="InterPro" id="IPR039895">
    <property type="entry name" value="COBL-like"/>
</dbReference>
<feature type="region of interest" description="Disordered" evidence="1">
    <location>
        <begin position="238"/>
        <end position="269"/>
    </location>
</feature>
<feature type="compositionally biased region" description="Low complexity" evidence="1">
    <location>
        <begin position="536"/>
        <end position="548"/>
    </location>
</feature>
<feature type="compositionally biased region" description="Basic and acidic residues" evidence="1">
    <location>
        <begin position="1024"/>
        <end position="1044"/>
    </location>
</feature>
<protein>
    <submittedName>
        <fullName evidence="3">Flocculation protein FLO11</fullName>
    </submittedName>
</protein>
<feature type="compositionally biased region" description="Basic and acidic residues" evidence="1">
    <location>
        <begin position="1164"/>
        <end position="1178"/>
    </location>
</feature>
<feature type="compositionally biased region" description="Low complexity" evidence="1">
    <location>
        <begin position="800"/>
        <end position="812"/>
    </location>
</feature>
<feature type="region of interest" description="Disordered" evidence="1">
    <location>
        <begin position="1012"/>
        <end position="1087"/>
    </location>
</feature>
<dbReference type="Proteomes" id="UP000694888">
    <property type="component" value="Unplaced"/>
</dbReference>
<feature type="compositionally biased region" description="Low complexity" evidence="1">
    <location>
        <begin position="1208"/>
        <end position="1230"/>
    </location>
</feature>
<feature type="compositionally biased region" description="Polar residues" evidence="1">
    <location>
        <begin position="1247"/>
        <end position="1257"/>
    </location>
</feature>
<accession>A0ABM0K5Y4</accession>
<name>A0ABM0K5Y4_APLCA</name>
<feature type="compositionally biased region" description="Polar residues" evidence="1">
    <location>
        <begin position="944"/>
        <end position="953"/>
    </location>
</feature>
<feature type="region of interest" description="Disordered" evidence="1">
    <location>
        <begin position="787"/>
        <end position="824"/>
    </location>
</feature>
<feature type="compositionally biased region" description="Polar residues" evidence="1">
    <location>
        <begin position="1117"/>
        <end position="1128"/>
    </location>
</feature>
<feature type="region of interest" description="Disordered" evidence="1">
    <location>
        <begin position="487"/>
        <end position="581"/>
    </location>
</feature>
<feature type="region of interest" description="Disordered" evidence="1">
    <location>
        <begin position="1"/>
        <end position="45"/>
    </location>
</feature>
<feature type="region of interest" description="Disordered" evidence="1">
    <location>
        <begin position="872"/>
        <end position="1000"/>
    </location>
</feature>
<evidence type="ECO:0000256" key="1">
    <source>
        <dbReference type="SAM" id="MobiDB-lite"/>
    </source>
</evidence>
<keyword evidence="2" id="KW-1185">Reference proteome</keyword>
<feature type="region of interest" description="Disordered" evidence="1">
    <location>
        <begin position="632"/>
        <end position="682"/>
    </location>
</feature>
<feature type="compositionally biased region" description="Pro residues" evidence="1">
    <location>
        <begin position="1380"/>
        <end position="1392"/>
    </location>
</feature>
<feature type="compositionally biased region" description="Pro residues" evidence="1">
    <location>
        <begin position="565"/>
        <end position="579"/>
    </location>
</feature>
<feature type="compositionally biased region" description="Low complexity" evidence="1">
    <location>
        <begin position="402"/>
        <end position="419"/>
    </location>
</feature>
<organism evidence="2 3">
    <name type="scientific">Aplysia californica</name>
    <name type="common">California sea hare</name>
    <dbReference type="NCBI Taxonomy" id="6500"/>
    <lineage>
        <taxon>Eukaryota</taxon>
        <taxon>Metazoa</taxon>
        <taxon>Spiralia</taxon>
        <taxon>Lophotrochozoa</taxon>
        <taxon>Mollusca</taxon>
        <taxon>Gastropoda</taxon>
        <taxon>Heterobranchia</taxon>
        <taxon>Euthyneura</taxon>
        <taxon>Tectipleura</taxon>
        <taxon>Aplysiida</taxon>
        <taxon>Aplysioidea</taxon>
        <taxon>Aplysiidae</taxon>
        <taxon>Aplysia</taxon>
    </lineage>
</organism>
<feature type="region of interest" description="Disordered" evidence="1">
    <location>
        <begin position="1112"/>
        <end position="1277"/>
    </location>
</feature>
<feature type="compositionally biased region" description="Polar residues" evidence="1">
    <location>
        <begin position="889"/>
        <end position="908"/>
    </location>
</feature>
<feature type="region of interest" description="Disordered" evidence="1">
    <location>
        <begin position="286"/>
        <end position="473"/>
    </location>
</feature>
<dbReference type="RefSeq" id="XP_005109505.2">
    <property type="nucleotide sequence ID" value="XM_005109448.3"/>
</dbReference>
<reference evidence="3" key="1">
    <citation type="submission" date="2025-08" db="UniProtKB">
        <authorList>
            <consortium name="RefSeq"/>
        </authorList>
    </citation>
    <scope>IDENTIFICATION</scope>
</reference>
<dbReference type="Gene3D" id="3.10.20.90">
    <property type="entry name" value="Phosphatidylinositol 3-kinase Catalytic Subunit, Chain A, domain 1"/>
    <property type="match status" value="1"/>
</dbReference>
<dbReference type="GeneID" id="101855295"/>
<dbReference type="PANTHER" id="PTHR21557:SF2">
    <property type="entry name" value="CORDON-BLEU PROTEIN-LIKE 1"/>
    <property type="match status" value="1"/>
</dbReference>
<feature type="compositionally biased region" description="Basic and acidic residues" evidence="1">
    <location>
        <begin position="1190"/>
        <end position="1207"/>
    </location>
</feature>
<feature type="compositionally biased region" description="Polar residues" evidence="1">
    <location>
        <begin position="35"/>
        <end position="45"/>
    </location>
</feature>
<feature type="compositionally biased region" description="Low complexity" evidence="1">
    <location>
        <begin position="454"/>
        <end position="466"/>
    </location>
</feature>
<dbReference type="PANTHER" id="PTHR21557">
    <property type="entry name" value="CORDON-BLEU"/>
    <property type="match status" value="1"/>
</dbReference>
<gene>
    <name evidence="3" type="primary">LOC101855295</name>
</gene>
<feature type="compositionally biased region" description="Low complexity" evidence="1">
    <location>
        <begin position="1053"/>
        <end position="1068"/>
    </location>
</feature>